<proteinExistence type="inferred from homology"/>
<feature type="transmembrane region" description="Helical" evidence="5">
    <location>
        <begin position="6"/>
        <end position="25"/>
    </location>
</feature>
<reference evidence="7 8" key="1">
    <citation type="journal article" date="2019" name="Int. J. Syst. Evol. Microbiol.">
        <title>The Global Catalogue of Microorganisms (GCM) 10K type strain sequencing project: providing services to taxonomists for standard genome sequencing and annotation.</title>
        <authorList>
            <consortium name="The Broad Institute Genomics Platform"/>
            <consortium name="The Broad Institute Genome Sequencing Center for Infectious Disease"/>
            <person name="Wu L."/>
            <person name="Ma J."/>
        </authorList>
    </citation>
    <scope>NUCLEOTIDE SEQUENCE [LARGE SCALE GENOMIC DNA]</scope>
    <source>
        <strain evidence="7 8">JCM 15089</strain>
    </source>
</reference>
<comment type="caution">
    <text evidence="7">The sequence shown here is derived from an EMBL/GenBank/DDBJ whole genome shotgun (WGS) entry which is preliminary data.</text>
</comment>
<gene>
    <name evidence="7" type="ORF">GCM10008942_31940</name>
</gene>
<keyword evidence="5" id="KW-1133">Transmembrane helix</keyword>
<dbReference type="InterPro" id="IPR016985">
    <property type="entry name" value="UCP031890_Tim44-rel"/>
</dbReference>
<dbReference type="SMART" id="SM00978">
    <property type="entry name" value="Tim44"/>
    <property type="match status" value="1"/>
</dbReference>
<organism evidence="7 8">
    <name type="scientific">Rhizomicrobium electricum</name>
    <dbReference type="NCBI Taxonomy" id="480070"/>
    <lineage>
        <taxon>Bacteria</taxon>
        <taxon>Pseudomonadati</taxon>
        <taxon>Pseudomonadota</taxon>
        <taxon>Alphaproteobacteria</taxon>
        <taxon>Micropepsales</taxon>
        <taxon>Micropepsaceae</taxon>
        <taxon>Rhizomicrobium</taxon>
    </lineage>
</organism>
<name>A0ABN1F2H3_9PROT</name>
<comment type="similarity">
    <text evidence="2">Belongs to the Tim44 family.</text>
</comment>
<dbReference type="SUPFAM" id="SSF54427">
    <property type="entry name" value="NTF2-like"/>
    <property type="match status" value="1"/>
</dbReference>
<evidence type="ECO:0000259" key="6">
    <source>
        <dbReference type="SMART" id="SM00978"/>
    </source>
</evidence>
<dbReference type="InterPro" id="IPR039544">
    <property type="entry name" value="Tim44-like"/>
</dbReference>
<dbReference type="Pfam" id="PF04280">
    <property type="entry name" value="Tim44"/>
    <property type="match status" value="1"/>
</dbReference>
<comment type="subcellular location">
    <subcellularLocation>
        <location evidence="1">Membrane</location>
    </subcellularLocation>
</comment>
<evidence type="ECO:0000256" key="5">
    <source>
        <dbReference type="SAM" id="Phobius"/>
    </source>
</evidence>
<dbReference type="PIRSF" id="PIRSF031890">
    <property type="entry name" value="UCP031890_transporter_Tim44"/>
    <property type="match status" value="1"/>
</dbReference>
<keyword evidence="4 5" id="KW-0472">Membrane</keyword>
<evidence type="ECO:0000256" key="4">
    <source>
        <dbReference type="ARBA" id="ARBA00023136"/>
    </source>
</evidence>
<dbReference type="InterPro" id="IPR007379">
    <property type="entry name" value="Tim44-like_dom"/>
</dbReference>
<sequence length="217" mass="23337">MADSQLLTVILIASVAGILLFRLYTVLGRRTGHERPPQEDYRLREAEDTVGAAPKLSHISPERPTDPVASGLFDIGLADRGFDKDQFLKGARAAYEMILTAYASGDRAILKPLLSDEVFAAFDGAIAAREAAGQKATLTLVGFSDVKIIAAALKNSVAEITLAFSSRLISSTADKDGKVIEGDASAVQDVTDVWTFTRDVRARDPNWTLVATSSEPR</sequence>
<protein>
    <submittedName>
        <fullName evidence="7">Tim44/TimA family putative adaptor protein</fullName>
    </submittedName>
</protein>
<dbReference type="InterPro" id="IPR032710">
    <property type="entry name" value="NTF2-like_dom_sf"/>
</dbReference>
<evidence type="ECO:0000256" key="3">
    <source>
        <dbReference type="ARBA" id="ARBA00022946"/>
    </source>
</evidence>
<keyword evidence="5" id="KW-0812">Transmembrane</keyword>
<evidence type="ECO:0000256" key="2">
    <source>
        <dbReference type="ARBA" id="ARBA00009597"/>
    </source>
</evidence>
<dbReference type="PANTHER" id="PTHR10721">
    <property type="entry name" value="MITOCHONDRIAL IMPORT INNER MEMBRANE TRANSLOCASE SUBUNIT TIM44"/>
    <property type="match status" value="1"/>
</dbReference>
<accession>A0ABN1F2H3</accession>
<evidence type="ECO:0000256" key="1">
    <source>
        <dbReference type="ARBA" id="ARBA00004370"/>
    </source>
</evidence>
<dbReference type="PANTHER" id="PTHR10721:SF1">
    <property type="entry name" value="MITOCHONDRIAL IMPORT INNER MEMBRANE TRANSLOCASE SUBUNIT TIM44"/>
    <property type="match status" value="1"/>
</dbReference>
<keyword evidence="8" id="KW-1185">Reference proteome</keyword>
<feature type="domain" description="Tim44-like" evidence="6">
    <location>
        <begin position="68"/>
        <end position="214"/>
    </location>
</feature>
<dbReference type="Proteomes" id="UP001499951">
    <property type="component" value="Unassembled WGS sequence"/>
</dbReference>
<dbReference type="NCBIfam" id="NF033779">
    <property type="entry name" value="Tim44_TimA_adap"/>
    <property type="match status" value="1"/>
</dbReference>
<keyword evidence="3" id="KW-0809">Transit peptide</keyword>
<dbReference type="Gene3D" id="3.10.450.240">
    <property type="match status" value="1"/>
</dbReference>
<evidence type="ECO:0000313" key="8">
    <source>
        <dbReference type="Proteomes" id="UP001499951"/>
    </source>
</evidence>
<dbReference type="RefSeq" id="WP_166934875.1">
    <property type="nucleotide sequence ID" value="NZ_BAAADD010000009.1"/>
</dbReference>
<dbReference type="EMBL" id="BAAADD010000009">
    <property type="protein sequence ID" value="GAA0580695.1"/>
    <property type="molecule type" value="Genomic_DNA"/>
</dbReference>
<evidence type="ECO:0000313" key="7">
    <source>
        <dbReference type="EMBL" id="GAA0580695.1"/>
    </source>
</evidence>